<keyword evidence="3" id="KW-0521">NADP</keyword>
<evidence type="ECO:0000256" key="5">
    <source>
        <dbReference type="ARBA" id="ARBA00032024"/>
    </source>
</evidence>
<protein>
    <recommendedName>
        <fullName evidence="2">2-dehydropantoate 2-reductase</fullName>
        <ecNumber evidence="2">1.1.1.169</ecNumber>
    </recommendedName>
    <alternativeName>
        <fullName evidence="5">Ketopantoate reductase</fullName>
    </alternativeName>
</protein>
<reference evidence="8 9" key="1">
    <citation type="journal article" date="2011" name="Proc. Natl. Acad. Sci. U.S.A.">
        <title>Comparative genomics of xylose-fermenting fungi for enhanced biofuel production.</title>
        <authorList>
            <person name="Wohlbach D.J."/>
            <person name="Kuo A."/>
            <person name="Sato T.K."/>
            <person name="Potts K.M."/>
            <person name="Salamov A.A."/>
            <person name="LaButti K.M."/>
            <person name="Sun H."/>
            <person name="Clum A."/>
            <person name="Pangilinan J.L."/>
            <person name="Lindquist E.A."/>
            <person name="Lucas S."/>
            <person name="Lapidus A."/>
            <person name="Jin M."/>
            <person name="Gunawan C."/>
            <person name="Balan V."/>
            <person name="Dale B.E."/>
            <person name="Jeffries T.W."/>
            <person name="Zinkel R."/>
            <person name="Barry K.W."/>
            <person name="Grigoriev I.V."/>
            <person name="Gasch A.P."/>
        </authorList>
    </citation>
    <scope>NUCLEOTIDE SEQUENCE [LARGE SCALE GENOMIC DNA]</scope>
    <source>
        <strain evidence="9">ATCC 10573 / BCRC 21748 / CBS 615 / JCM 9827 / NBRC 10315 / NRRL Y-1498 / VKM Y-70</strain>
    </source>
</reference>
<evidence type="ECO:0000313" key="8">
    <source>
        <dbReference type="EMBL" id="EGV61877.1"/>
    </source>
</evidence>
<dbReference type="SUPFAM" id="SSF51735">
    <property type="entry name" value="NAD(P)-binding Rossmann-fold domains"/>
    <property type="match status" value="1"/>
</dbReference>
<dbReference type="GeneID" id="18246015"/>
<gene>
    <name evidence="8" type="ORF">CANTEDRAFT_108239</name>
</gene>
<dbReference type="Pfam" id="PF02558">
    <property type="entry name" value="ApbA"/>
    <property type="match status" value="1"/>
</dbReference>
<dbReference type="GO" id="GO:0008677">
    <property type="term" value="F:2-dehydropantoate 2-reductase activity"/>
    <property type="evidence" value="ECO:0007669"/>
    <property type="project" value="UniProtKB-EC"/>
</dbReference>
<evidence type="ECO:0000256" key="1">
    <source>
        <dbReference type="ARBA" id="ARBA00007870"/>
    </source>
</evidence>
<feature type="domain" description="Ketopantoate reductase C-terminal" evidence="7">
    <location>
        <begin position="208"/>
        <end position="338"/>
    </location>
</feature>
<dbReference type="InterPro" id="IPR013752">
    <property type="entry name" value="KPA_reductase"/>
</dbReference>
<dbReference type="Proteomes" id="UP000000707">
    <property type="component" value="Unassembled WGS sequence"/>
</dbReference>
<keyword evidence="9" id="KW-1185">Reference proteome</keyword>
<dbReference type="KEGG" id="cten:18246015"/>
<evidence type="ECO:0000256" key="3">
    <source>
        <dbReference type="ARBA" id="ARBA00022857"/>
    </source>
</evidence>
<evidence type="ECO:0000256" key="2">
    <source>
        <dbReference type="ARBA" id="ARBA00013014"/>
    </source>
</evidence>
<dbReference type="InterPro" id="IPR008927">
    <property type="entry name" value="6-PGluconate_DH-like_C_sf"/>
</dbReference>
<name>G3B9G0_CANTC</name>
<accession>G3B9G0</accession>
<dbReference type="AlphaFoldDB" id="G3B9G0"/>
<feature type="domain" description="Ketopantoate reductase N-terminal" evidence="6">
    <location>
        <begin position="8"/>
        <end position="172"/>
    </location>
</feature>
<proteinExistence type="inferred from homology"/>
<dbReference type="eggNOG" id="ENOG502QPT5">
    <property type="taxonomic scope" value="Eukaryota"/>
</dbReference>
<evidence type="ECO:0000313" key="9">
    <source>
        <dbReference type="Proteomes" id="UP000000707"/>
    </source>
</evidence>
<dbReference type="OrthoDB" id="73846at2759"/>
<dbReference type="Gene3D" id="3.40.50.720">
    <property type="entry name" value="NAD(P)-binding Rossmann-like Domain"/>
    <property type="match status" value="1"/>
</dbReference>
<dbReference type="HOGENOM" id="CLU_031468_10_2_1"/>
<keyword evidence="4" id="KW-0560">Oxidoreductase</keyword>
<dbReference type="SUPFAM" id="SSF48179">
    <property type="entry name" value="6-phosphogluconate dehydrogenase C-terminal domain-like"/>
    <property type="match status" value="1"/>
</dbReference>
<evidence type="ECO:0000259" key="7">
    <source>
        <dbReference type="Pfam" id="PF08546"/>
    </source>
</evidence>
<dbReference type="Pfam" id="PF08546">
    <property type="entry name" value="ApbA_C"/>
    <property type="match status" value="1"/>
</dbReference>
<dbReference type="PANTHER" id="PTHR43765">
    <property type="entry name" value="2-DEHYDROPANTOATE 2-REDUCTASE-RELATED"/>
    <property type="match status" value="1"/>
</dbReference>
<dbReference type="InterPro" id="IPR013328">
    <property type="entry name" value="6PGD_dom2"/>
</dbReference>
<dbReference type="InterPro" id="IPR013332">
    <property type="entry name" value="KPR_N"/>
</dbReference>
<dbReference type="InterPro" id="IPR036291">
    <property type="entry name" value="NAD(P)-bd_dom_sf"/>
</dbReference>
<dbReference type="GO" id="GO:0050661">
    <property type="term" value="F:NADP binding"/>
    <property type="evidence" value="ECO:0007669"/>
    <property type="project" value="TreeGrafter"/>
</dbReference>
<organism evidence="9">
    <name type="scientific">Candida tenuis (strain ATCC 10573 / BCRC 21748 / CBS 615 / JCM 9827 / NBRC 10315 / NRRL Y-1498 / VKM Y-70)</name>
    <name type="common">Yeast</name>
    <name type="synonym">Yamadazyma tenuis</name>
    <dbReference type="NCBI Taxonomy" id="590646"/>
    <lineage>
        <taxon>Eukaryota</taxon>
        <taxon>Fungi</taxon>
        <taxon>Dikarya</taxon>
        <taxon>Ascomycota</taxon>
        <taxon>Saccharomycotina</taxon>
        <taxon>Pichiomycetes</taxon>
        <taxon>Debaryomycetaceae</taxon>
        <taxon>Yamadazyma</taxon>
    </lineage>
</organism>
<dbReference type="EC" id="1.1.1.169" evidence="2"/>
<sequence>MKPSALGIHVLGAGSIGGLVAHELQIANPESNIMILCRTLEAAKRYNSQLTVNRVHKDGNMISSTTRIRSGTAATVLDYNPPLKIENLIVSTKAYQTPAALAPYTHLLSNTSNVLFIHNGMGVIDKCIDRFWSRRRESPRIFKAVVTHGAYKTSPNIINHVGLGKMTISRIPNGVPFENEDIPQMIQNILQNKPLNATYTDYDTFVLKEIEKLAVNACVNPLTAILDCKNGDLLKGKKVFQMMMRVIWELVATIRVEYKPLFIAMPEASTVIDPKRLLDAVIEVIENTASNSSSMREDVRNLSPTEIDYINGYISKLGKKHSISTPTNNMLVSMIKTKYSIDRTLENNASEFVINQQ</sequence>
<dbReference type="EMBL" id="GL996527">
    <property type="protein sequence ID" value="EGV61877.1"/>
    <property type="molecule type" value="Genomic_DNA"/>
</dbReference>
<dbReference type="GO" id="GO:0005739">
    <property type="term" value="C:mitochondrion"/>
    <property type="evidence" value="ECO:0007669"/>
    <property type="project" value="TreeGrafter"/>
</dbReference>
<dbReference type="Gene3D" id="1.10.1040.10">
    <property type="entry name" value="N-(1-d-carboxylethyl)-l-norvaline Dehydrogenase, domain 2"/>
    <property type="match status" value="1"/>
</dbReference>
<dbReference type="NCBIfam" id="TIGR00745">
    <property type="entry name" value="apbA_panE"/>
    <property type="match status" value="1"/>
</dbReference>
<dbReference type="InterPro" id="IPR003710">
    <property type="entry name" value="ApbA"/>
</dbReference>
<dbReference type="GO" id="GO:0015940">
    <property type="term" value="P:pantothenate biosynthetic process"/>
    <property type="evidence" value="ECO:0007669"/>
    <property type="project" value="InterPro"/>
</dbReference>
<evidence type="ECO:0000256" key="4">
    <source>
        <dbReference type="ARBA" id="ARBA00023002"/>
    </source>
</evidence>
<evidence type="ECO:0000259" key="6">
    <source>
        <dbReference type="Pfam" id="PF02558"/>
    </source>
</evidence>
<dbReference type="PANTHER" id="PTHR43765:SF2">
    <property type="entry name" value="2-DEHYDROPANTOATE 2-REDUCTASE"/>
    <property type="match status" value="1"/>
</dbReference>
<dbReference type="InterPro" id="IPR050838">
    <property type="entry name" value="Ketopantoate_reductase"/>
</dbReference>
<comment type="similarity">
    <text evidence="1">Belongs to the ketopantoate reductase family.</text>
</comment>
<dbReference type="STRING" id="590646.G3B9G0"/>